<gene>
    <name evidence="2" type="ORF">ALQ84_05589</name>
</gene>
<dbReference type="Pfam" id="PF00149">
    <property type="entry name" value="Metallophos"/>
    <property type="match status" value="1"/>
</dbReference>
<organism evidence="2 3">
    <name type="scientific">Pseudomonas caricapapayae</name>
    <dbReference type="NCBI Taxonomy" id="46678"/>
    <lineage>
        <taxon>Bacteria</taxon>
        <taxon>Pseudomonadati</taxon>
        <taxon>Pseudomonadota</taxon>
        <taxon>Gammaproteobacteria</taxon>
        <taxon>Pseudomonadales</taxon>
        <taxon>Pseudomonadaceae</taxon>
        <taxon>Pseudomonas</taxon>
    </lineage>
</organism>
<evidence type="ECO:0000259" key="1">
    <source>
        <dbReference type="Pfam" id="PF00149"/>
    </source>
</evidence>
<protein>
    <submittedName>
        <fullName evidence="2">Metallophosphoesterase</fullName>
    </submittedName>
</protein>
<dbReference type="Proteomes" id="UP000278587">
    <property type="component" value="Unassembled WGS sequence"/>
</dbReference>
<name>A0A0N8QT40_9PSED</name>
<proteinExistence type="predicted"/>
<dbReference type="CDD" id="cd07385">
    <property type="entry name" value="MPP_YkuE_C"/>
    <property type="match status" value="1"/>
</dbReference>
<dbReference type="PANTHER" id="PTHR31302:SF0">
    <property type="entry name" value="TRANSMEMBRANE PROTEIN WITH METALLOPHOSPHOESTERASE DOMAIN"/>
    <property type="match status" value="1"/>
</dbReference>
<dbReference type="Gene3D" id="3.60.21.10">
    <property type="match status" value="1"/>
</dbReference>
<accession>A0A0N8QT40</accession>
<dbReference type="AlphaFoldDB" id="A0A0N8QT40"/>
<evidence type="ECO:0000313" key="2">
    <source>
        <dbReference type="EMBL" id="RMM07606.1"/>
    </source>
</evidence>
<dbReference type="SUPFAM" id="SSF56300">
    <property type="entry name" value="Metallo-dependent phosphatases"/>
    <property type="match status" value="1"/>
</dbReference>
<comment type="caution">
    <text evidence="2">The sequence shown here is derived from an EMBL/GenBank/DDBJ whole genome shotgun (WGS) entry which is preliminary data.</text>
</comment>
<reference evidence="2 3" key="1">
    <citation type="submission" date="2018-08" db="EMBL/GenBank/DDBJ databases">
        <title>Recombination of ecologically and evolutionarily significant loci maintains genetic cohesion in the Pseudomonas syringae species complex.</title>
        <authorList>
            <person name="Dillon M."/>
            <person name="Thakur S."/>
            <person name="Almeida R.N.D."/>
            <person name="Weir B.S."/>
            <person name="Guttman D.S."/>
        </authorList>
    </citation>
    <scope>NUCLEOTIDE SEQUENCE [LARGE SCALE GENOMIC DNA]</scope>
    <source>
        <strain evidence="2 3">ICMP 4086</strain>
    </source>
</reference>
<dbReference type="PANTHER" id="PTHR31302">
    <property type="entry name" value="TRANSMEMBRANE PROTEIN WITH METALLOPHOSPHOESTERASE DOMAIN-RELATED"/>
    <property type="match status" value="1"/>
</dbReference>
<dbReference type="InterPro" id="IPR029052">
    <property type="entry name" value="Metallo-depent_PP-like"/>
</dbReference>
<evidence type="ECO:0000313" key="3">
    <source>
        <dbReference type="Proteomes" id="UP000278587"/>
    </source>
</evidence>
<dbReference type="InterPro" id="IPR004843">
    <property type="entry name" value="Calcineurin-like_PHP"/>
</dbReference>
<sequence length="435" mass="47892">MMIVSGYLMRSRVNALQETWQYGPVRVGVLHWHNDLQRCCGKASSHAYRDVRGAQDNGQRSTLMFHVMFSMPCLYVIGRFIAPMPWALSVKIAVALLLVLASQYHLYCRFSSGSVFSPEFPRSIVMLFNWAFGAILLLAVLQIIVDVGTLLTMLLRQRTLTIPVNLRYVIGVAALLLAAIGVQQAVRVPPVKDLQIAIKNLPPQFEGYKILQLTDMHISRLFDASWTRAVVQQSNTLGVNLIVITGDLIDGSLSDRKQDIDALRDLRAPDGVYVIPGNHEYFFDNQAWMQHFVSLGMVPLANSHTLIEHDGARIALAGVTDVTAPETGFPAPDLQKAIAGIAKDTPIILLDHQPRNAQETATQGVALQLSGHTHGGMIFGLHRLLALANGGFVSGLYEVGSMQLYVNNGTALWPGFAIRLGQPSELTRITLRRAP</sequence>
<dbReference type="InterPro" id="IPR051158">
    <property type="entry name" value="Metallophosphoesterase_sf"/>
</dbReference>
<feature type="domain" description="Calcineurin-like phosphoesterase" evidence="1">
    <location>
        <begin position="209"/>
        <end position="375"/>
    </location>
</feature>
<dbReference type="EMBL" id="RBOC01000135">
    <property type="protein sequence ID" value="RMM07606.1"/>
    <property type="molecule type" value="Genomic_DNA"/>
</dbReference>
<dbReference type="GO" id="GO:0016787">
    <property type="term" value="F:hydrolase activity"/>
    <property type="evidence" value="ECO:0007669"/>
    <property type="project" value="InterPro"/>
</dbReference>